<dbReference type="EMBL" id="BFBB01000002">
    <property type="protein sequence ID" value="GBF48977.1"/>
    <property type="molecule type" value="Genomic_DNA"/>
</dbReference>
<keyword evidence="1 3" id="KW-0145">Chemotaxis</keyword>
<dbReference type="GO" id="GO:0050568">
    <property type="term" value="F:protein-glutamine glutaminase activity"/>
    <property type="evidence" value="ECO:0007669"/>
    <property type="project" value="UniProtKB-UniRule"/>
</dbReference>
<evidence type="ECO:0000256" key="2">
    <source>
        <dbReference type="ARBA" id="ARBA00022801"/>
    </source>
</evidence>
<dbReference type="PANTHER" id="PTHR35147:SF3">
    <property type="entry name" value="CHEMORECEPTOR GLUTAMINE DEAMIDASE CHED 1-RELATED"/>
    <property type="match status" value="1"/>
</dbReference>
<dbReference type="Proteomes" id="UP000245133">
    <property type="component" value="Unassembled WGS sequence"/>
</dbReference>
<sequence length="174" mass="19936">MGPLDETPRVVKDIYLNPGEFYFGGPNLRLRTLLGSCVSIVLWNPIKKIGGMCHFVLSHRTDSNEAREISGKYGDEAFLLFQKEVKKHNTQLFEYEAKVFGGSHMFLKEEEDIFKRDAVTNMNSVGDKNYIFAKKILEEHSVKIVSESLGGNHHRKIIFTVWDGEVWLDTQRGN</sequence>
<keyword evidence="5" id="KW-1185">Reference proteome</keyword>
<dbReference type="Pfam" id="PF03975">
    <property type="entry name" value="CheD"/>
    <property type="match status" value="1"/>
</dbReference>
<dbReference type="SUPFAM" id="SSF64438">
    <property type="entry name" value="CNF1/YfiH-like putative cysteine hydrolases"/>
    <property type="match status" value="1"/>
</dbReference>
<evidence type="ECO:0000313" key="5">
    <source>
        <dbReference type="Proteomes" id="UP000245133"/>
    </source>
</evidence>
<comment type="caution">
    <text evidence="4">The sequence shown here is derived from an EMBL/GenBank/DDBJ whole genome shotgun (WGS) entry which is preliminary data.</text>
</comment>
<dbReference type="EC" id="3.5.1.44" evidence="3"/>
<dbReference type="AlphaFoldDB" id="A0A2P2DWJ7"/>
<evidence type="ECO:0000256" key="3">
    <source>
        <dbReference type="HAMAP-Rule" id="MF_01440"/>
    </source>
</evidence>
<dbReference type="Gene3D" id="3.30.1330.200">
    <property type="match status" value="1"/>
</dbReference>
<evidence type="ECO:0000256" key="1">
    <source>
        <dbReference type="ARBA" id="ARBA00022500"/>
    </source>
</evidence>
<gene>
    <name evidence="3 4" type="primary">cheD</name>
    <name evidence="4" type="ORF">LPTSP4_04840</name>
</gene>
<comment type="function">
    <text evidence="3">Probably deamidates glutamine residues to glutamate on methyl-accepting chemotaxis receptors (MCPs), playing an important role in chemotaxis.</text>
</comment>
<dbReference type="InterPro" id="IPR011324">
    <property type="entry name" value="Cytotoxic_necrot_fac-like_cat"/>
</dbReference>
<dbReference type="CDD" id="cd16352">
    <property type="entry name" value="CheD"/>
    <property type="match status" value="1"/>
</dbReference>
<protein>
    <recommendedName>
        <fullName evidence="3">Probable chemoreceptor glutamine deamidase CheD</fullName>
        <ecNumber evidence="3">3.5.1.44</ecNumber>
    </recommendedName>
</protein>
<keyword evidence="4" id="KW-0675">Receptor</keyword>
<dbReference type="PANTHER" id="PTHR35147">
    <property type="entry name" value="CHEMORECEPTOR GLUTAMINE DEAMIDASE CHED-RELATED"/>
    <property type="match status" value="1"/>
</dbReference>
<dbReference type="OrthoDB" id="9807202at2"/>
<evidence type="ECO:0000313" key="4">
    <source>
        <dbReference type="EMBL" id="GBF48977.1"/>
    </source>
</evidence>
<proteinExistence type="inferred from homology"/>
<dbReference type="HAMAP" id="MF_01440">
    <property type="entry name" value="CheD"/>
    <property type="match status" value="1"/>
</dbReference>
<reference evidence="4 5" key="1">
    <citation type="submission" date="2018-02" db="EMBL/GenBank/DDBJ databases">
        <title>Novel Leptospira species isolated from soil and water in Japan.</title>
        <authorList>
            <person name="Nakao R."/>
            <person name="Masuzawa T."/>
        </authorList>
    </citation>
    <scope>NUCLEOTIDE SEQUENCE [LARGE SCALE GENOMIC DNA]</scope>
    <source>
        <strain evidence="4 5">YH101</strain>
    </source>
</reference>
<comment type="similarity">
    <text evidence="3">Belongs to the CheD family.</text>
</comment>
<dbReference type="InterPro" id="IPR038592">
    <property type="entry name" value="CheD-like_sf"/>
</dbReference>
<dbReference type="GO" id="GO:0006935">
    <property type="term" value="P:chemotaxis"/>
    <property type="evidence" value="ECO:0007669"/>
    <property type="project" value="UniProtKB-UniRule"/>
</dbReference>
<keyword evidence="2 3" id="KW-0378">Hydrolase</keyword>
<accession>A0A2P2DWJ7</accession>
<dbReference type="InterPro" id="IPR005659">
    <property type="entry name" value="Chemorcpt_Glu_NH3ase_CheD"/>
</dbReference>
<name>A0A2P2DWJ7_9LEPT</name>
<comment type="catalytic activity">
    <reaction evidence="3">
        <text>L-glutaminyl-[protein] + H2O = L-glutamyl-[protein] + NH4(+)</text>
        <dbReference type="Rhea" id="RHEA:16441"/>
        <dbReference type="Rhea" id="RHEA-COMP:10207"/>
        <dbReference type="Rhea" id="RHEA-COMP:10208"/>
        <dbReference type="ChEBI" id="CHEBI:15377"/>
        <dbReference type="ChEBI" id="CHEBI:28938"/>
        <dbReference type="ChEBI" id="CHEBI:29973"/>
        <dbReference type="ChEBI" id="CHEBI:30011"/>
        <dbReference type="EC" id="3.5.1.44"/>
    </reaction>
</comment>
<organism evidence="4 5">
    <name type="scientific">Leptospira ryugenii</name>
    <dbReference type="NCBI Taxonomy" id="1917863"/>
    <lineage>
        <taxon>Bacteria</taxon>
        <taxon>Pseudomonadati</taxon>
        <taxon>Spirochaetota</taxon>
        <taxon>Spirochaetia</taxon>
        <taxon>Leptospirales</taxon>
        <taxon>Leptospiraceae</taxon>
        <taxon>Leptospira</taxon>
    </lineage>
</organism>